<evidence type="ECO:0000256" key="1">
    <source>
        <dbReference type="ARBA" id="ARBA00022679"/>
    </source>
</evidence>
<evidence type="ECO:0000256" key="7">
    <source>
        <dbReference type="ARBA" id="ARBA00047943"/>
    </source>
</evidence>
<proteinExistence type="inferred from homology"/>
<dbReference type="EMBL" id="JARJCN010000037">
    <property type="protein sequence ID" value="KAJ7084519.1"/>
    <property type="molecule type" value="Genomic_DNA"/>
</dbReference>
<name>A0AAD6XPR1_9AGAR</name>
<evidence type="ECO:0000259" key="9">
    <source>
        <dbReference type="Pfam" id="PF13847"/>
    </source>
</evidence>
<dbReference type="InterPro" id="IPR026669">
    <property type="entry name" value="Arsenite_MeTrfase-like"/>
</dbReference>
<feature type="domain" description="Methyltransferase" evidence="9">
    <location>
        <begin position="77"/>
        <end position="185"/>
    </location>
</feature>
<dbReference type="AlphaFoldDB" id="A0AAD6XPR1"/>
<dbReference type="GO" id="GO:0032259">
    <property type="term" value="P:methylation"/>
    <property type="evidence" value="ECO:0007669"/>
    <property type="project" value="UniProtKB-KW"/>
</dbReference>
<dbReference type="PANTHER" id="PTHR43675">
    <property type="entry name" value="ARSENITE METHYLTRANSFERASE"/>
    <property type="match status" value="1"/>
</dbReference>
<dbReference type="Pfam" id="PF13847">
    <property type="entry name" value="Methyltransf_31"/>
    <property type="match status" value="1"/>
</dbReference>
<dbReference type="Proteomes" id="UP001222325">
    <property type="component" value="Unassembled WGS sequence"/>
</dbReference>
<comment type="caution">
    <text evidence="10">The sequence shown here is derived from an EMBL/GenBank/DDBJ whole genome shotgun (WGS) entry which is preliminary data.</text>
</comment>
<comment type="catalytic activity">
    <reaction evidence="8">
        <text>arsenic triglutathione + 3 [thioredoxin]-dithiol + 3 S-adenosyl-L-methionine = trimethylarsine + 3 [thioredoxin]-disulfide + 3 glutathione + 3 S-adenosyl-L-homocysteine + 3 H(+)</text>
        <dbReference type="Rhea" id="RHEA:69432"/>
        <dbReference type="Rhea" id="RHEA-COMP:10698"/>
        <dbReference type="Rhea" id="RHEA-COMP:10700"/>
        <dbReference type="ChEBI" id="CHEBI:15378"/>
        <dbReference type="ChEBI" id="CHEBI:27130"/>
        <dbReference type="ChEBI" id="CHEBI:29950"/>
        <dbReference type="ChEBI" id="CHEBI:50058"/>
        <dbReference type="ChEBI" id="CHEBI:57856"/>
        <dbReference type="ChEBI" id="CHEBI:57925"/>
        <dbReference type="ChEBI" id="CHEBI:59789"/>
        <dbReference type="ChEBI" id="CHEBI:183640"/>
        <dbReference type="EC" id="2.1.1.137"/>
    </reaction>
</comment>
<evidence type="ECO:0000256" key="6">
    <source>
        <dbReference type="ARBA" id="ARBA00047941"/>
    </source>
</evidence>
<evidence type="ECO:0000256" key="5">
    <source>
        <dbReference type="ARBA" id="ARBA00034545"/>
    </source>
</evidence>
<dbReference type="EC" id="2.1.1.137" evidence="4"/>
<evidence type="ECO:0000313" key="11">
    <source>
        <dbReference type="Proteomes" id="UP001222325"/>
    </source>
</evidence>
<gene>
    <name evidence="10" type="ORF">B0H15DRAFT_848039</name>
</gene>
<keyword evidence="1" id="KW-0808">Transferase</keyword>
<comment type="catalytic activity">
    <reaction evidence="7">
        <text>arsenic triglutathione + 2 [thioredoxin]-dithiol + 2 S-adenosyl-L-methionine + H2O = dimethylarsinous acid + 2 [thioredoxin]-disulfide + 3 glutathione + 2 S-adenosyl-L-homocysteine + 2 H(+)</text>
        <dbReference type="Rhea" id="RHEA:69464"/>
        <dbReference type="Rhea" id="RHEA-COMP:10698"/>
        <dbReference type="Rhea" id="RHEA-COMP:10700"/>
        <dbReference type="ChEBI" id="CHEBI:15377"/>
        <dbReference type="ChEBI" id="CHEBI:15378"/>
        <dbReference type="ChEBI" id="CHEBI:23808"/>
        <dbReference type="ChEBI" id="CHEBI:29950"/>
        <dbReference type="ChEBI" id="CHEBI:50058"/>
        <dbReference type="ChEBI" id="CHEBI:57856"/>
        <dbReference type="ChEBI" id="CHEBI:57925"/>
        <dbReference type="ChEBI" id="CHEBI:59789"/>
        <dbReference type="ChEBI" id="CHEBI:183640"/>
        <dbReference type="EC" id="2.1.1.137"/>
    </reaction>
</comment>
<evidence type="ECO:0000256" key="8">
    <source>
        <dbReference type="ARBA" id="ARBA00048428"/>
    </source>
</evidence>
<dbReference type="InterPro" id="IPR029063">
    <property type="entry name" value="SAM-dependent_MTases_sf"/>
</dbReference>
<dbReference type="Gene3D" id="3.40.50.150">
    <property type="entry name" value="Vaccinia Virus protein VP39"/>
    <property type="match status" value="2"/>
</dbReference>
<dbReference type="PANTHER" id="PTHR43675:SF8">
    <property type="entry name" value="ARSENITE METHYLTRANSFERASE"/>
    <property type="match status" value="1"/>
</dbReference>
<evidence type="ECO:0000256" key="2">
    <source>
        <dbReference type="ARBA" id="ARBA00022691"/>
    </source>
</evidence>
<accession>A0AAD6XPR1</accession>
<dbReference type="SUPFAM" id="SSF53335">
    <property type="entry name" value="S-adenosyl-L-methionine-dependent methyltransferases"/>
    <property type="match status" value="1"/>
</dbReference>
<sequence length="335" mass="35652">MSAKHDDSFLLVNDAYSSFVQTDATTVAQPFGYTVEQLQSAPVESHMGLGCGNPTVTATLKPGEIVLDLGSGGGIDRGNAAERGYFPPAVCFVVCSLTDTLPIKSNSINCVLSNWVINLLPPSGKTHIFGEIYRLLKPGGRVVLVDILVKEELPPHIRDDMKQYVSCIGGAVEVHEYDSLLTTAGSNAASGSTTSARCAPSSIPTDAKEVDLNHWAALVGRLPHANIERLSPPDLATLLRKGVGVKVIVVRSGDRSGGHLKGNHARPAQTFHTQLTSFHRQFATARGRGPRCAGWQALVRVLDGGMHAGLEAYSADVELTEGFLGEGETASFQRV</sequence>
<evidence type="ECO:0000256" key="4">
    <source>
        <dbReference type="ARBA" id="ARBA00034521"/>
    </source>
</evidence>
<dbReference type="CDD" id="cd02440">
    <property type="entry name" value="AdoMet_MTases"/>
    <property type="match status" value="1"/>
</dbReference>
<reference evidence="10" key="1">
    <citation type="submission" date="2023-03" db="EMBL/GenBank/DDBJ databases">
        <title>Massive genome expansion in bonnet fungi (Mycena s.s.) driven by repeated elements and novel gene families across ecological guilds.</title>
        <authorList>
            <consortium name="Lawrence Berkeley National Laboratory"/>
            <person name="Harder C.B."/>
            <person name="Miyauchi S."/>
            <person name="Viragh M."/>
            <person name="Kuo A."/>
            <person name="Thoen E."/>
            <person name="Andreopoulos B."/>
            <person name="Lu D."/>
            <person name="Skrede I."/>
            <person name="Drula E."/>
            <person name="Henrissat B."/>
            <person name="Morin E."/>
            <person name="Kohler A."/>
            <person name="Barry K."/>
            <person name="LaButti K."/>
            <person name="Morin E."/>
            <person name="Salamov A."/>
            <person name="Lipzen A."/>
            <person name="Mereny Z."/>
            <person name="Hegedus B."/>
            <person name="Baldrian P."/>
            <person name="Stursova M."/>
            <person name="Weitz H."/>
            <person name="Taylor A."/>
            <person name="Grigoriev I.V."/>
            <person name="Nagy L.G."/>
            <person name="Martin F."/>
            <person name="Kauserud H."/>
        </authorList>
    </citation>
    <scope>NUCLEOTIDE SEQUENCE</scope>
    <source>
        <strain evidence="10">CBHHK173m</strain>
    </source>
</reference>
<keyword evidence="2" id="KW-0949">S-adenosyl-L-methionine</keyword>
<protein>
    <recommendedName>
        <fullName evidence="5">Arsenite methyltransferase</fullName>
        <ecNumber evidence="4">2.1.1.137</ecNumber>
    </recommendedName>
</protein>
<keyword evidence="10" id="KW-0489">Methyltransferase</keyword>
<keyword evidence="11" id="KW-1185">Reference proteome</keyword>
<evidence type="ECO:0000313" key="10">
    <source>
        <dbReference type="EMBL" id="KAJ7084519.1"/>
    </source>
</evidence>
<comment type="catalytic activity">
    <reaction evidence="6">
        <text>arsenic triglutathione + [thioredoxin]-dithiol + S-adenosyl-L-methionine + 2 H2O = methylarsonous acid + [thioredoxin]-disulfide + 3 glutathione + S-adenosyl-L-homocysteine + H(+)</text>
        <dbReference type="Rhea" id="RHEA:69460"/>
        <dbReference type="Rhea" id="RHEA-COMP:10698"/>
        <dbReference type="Rhea" id="RHEA-COMP:10700"/>
        <dbReference type="ChEBI" id="CHEBI:15377"/>
        <dbReference type="ChEBI" id="CHEBI:15378"/>
        <dbReference type="ChEBI" id="CHEBI:17826"/>
        <dbReference type="ChEBI" id="CHEBI:29950"/>
        <dbReference type="ChEBI" id="CHEBI:50058"/>
        <dbReference type="ChEBI" id="CHEBI:57856"/>
        <dbReference type="ChEBI" id="CHEBI:57925"/>
        <dbReference type="ChEBI" id="CHEBI:59789"/>
        <dbReference type="ChEBI" id="CHEBI:183640"/>
        <dbReference type="EC" id="2.1.1.137"/>
    </reaction>
</comment>
<evidence type="ECO:0000256" key="3">
    <source>
        <dbReference type="ARBA" id="ARBA00034487"/>
    </source>
</evidence>
<dbReference type="GO" id="GO:0030791">
    <property type="term" value="F:arsenite methyltransferase activity"/>
    <property type="evidence" value="ECO:0007669"/>
    <property type="project" value="UniProtKB-EC"/>
</dbReference>
<organism evidence="10 11">
    <name type="scientific">Mycena belliarum</name>
    <dbReference type="NCBI Taxonomy" id="1033014"/>
    <lineage>
        <taxon>Eukaryota</taxon>
        <taxon>Fungi</taxon>
        <taxon>Dikarya</taxon>
        <taxon>Basidiomycota</taxon>
        <taxon>Agaricomycotina</taxon>
        <taxon>Agaricomycetes</taxon>
        <taxon>Agaricomycetidae</taxon>
        <taxon>Agaricales</taxon>
        <taxon>Marasmiineae</taxon>
        <taxon>Mycenaceae</taxon>
        <taxon>Mycena</taxon>
    </lineage>
</organism>
<dbReference type="InterPro" id="IPR025714">
    <property type="entry name" value="Methyltranfer_dom"/>
</dbReference>
<comment type="similarity">
    <text evidence="3">Belongs to the methyltransferase superfamily. Arsenite methyltransferase family.</text>
</comment>